<dbReference type="PRINTS" id="PR00508">
    <property type="entry name" value="S21N4MTFRASE"/>
</dbReference>
<dbReference type="InterPro" id="IPR036086">
    <property type="entry name" value="ParB/Sulfiredoxin_sf"/>
</dbReference>
<proteinExistence type="inferred from homology"/>
<comment type="similarity">
    <text evidence="1 4">Belongs to the N(4)/N(6)-methyltransferase family.</text>
</comment>
<gene>
    <name evidence="6" type="ORF">SAMN02745130_01029</name>
</gene>
<dbReference type="InterPro" id="IPR002052">
    <property type="entry name" value="DNA_methylase_N6_adenine_CS"/>
</dbReference>
<keyword evidence="3" id="KW-0808">Transferase</keyword>
<dbReference type="InterPro" id="IPR015840">
    <property type="entry name" value="DNA_MeTrfase_ParB"/>
</dbReference>
<organism evidence="6 7">
    <name type="scientific">Thiothrix eikelboomii</name>
    <dbReference type="NCBI Taxonomy" id="92487"/>
    <lineage>
        <taxon>Bacteria</taxon>
        <taxon>Pseudomonadati</taxon>
        <taxon>Pseudomonadota</taxon>
        <taxon>Gammaproteobacteria</taxon>
        <taxon>Thiotrichales</taxon>
        <taxon>Thiotrichaceae</taxon>
        <taxon>Thiothrix</taxon>
    </lineage>
</organism>
<dbReference type="SUPFAM" id="SSF53335">
    <property type="entry name" value="S-adenosyl-L-methionine-dependent methyltransferases"/>
    <property type="match status" value="1"/>
</dbReference>
<evidence type="ECO:0000256" key="4">
    <source>
        <dbReference type="RuleBase" id="RU362026"/>
    </source>
</evidence>
<keyword evidence="2 6" id="KW-0489">Methyltransferase</keyword>
<feature type="domain" description="DNA methylase N-4/N-6" evidence="5">
    <location>
        <begin position="213"/>
        <end position="431"/>
    </location>
</feature>
<dbReference type="GO" id="GO:0003677">
    <property type="term" value="F:DNA binding"/>
    <property type="evidence" value="ECO:0007669"/>
    <property type="project" value="InterPro"/>
</dbReference>
<accession>A0A1T4W582</accession>
<dbReference type="GO" id="GO:0008170">
    <property type="term" value="F:N-methyltransferase activity"/>
    <property type="evidence" value="ECO:0007669"/>
    <property type="project" value="InterPro"/>
</dbReference>
<dbReference type="GO" id="GO:0032259">
    <property type="term" value="P:methylation"/>
    <property type="evidence" value="ECO:0007669"/>
    <property type="project" value="UniProtKB-KW"/>
</dbReference>
<reference evidence="6 7" key="1">
    <citation type="submission" date="2017-02" db="EMBL/GenBank/DDBJ databases">
        <authorList>
            <person name="Peterson S.W."/>
        </authorList>
    </citation>
    <scope>NUCLEOTIDE SEQUENCE [LARGE SCALE GENOMIC DNA]</scope>
    <source>
        <strain evidence="6 7">ATCC 49788</strain>
    </source>
</reference>
<dbReference type="AlphaFoldDB" id="A0A1T4W582"/>
<protein>
    <recommendedName>
        <fullName evidence="4">Methyltransferase</fullName>
        <ecNumber evidence="4">2.1.1.-</ecNumber>
    </recommendedName>
</protein>
<dbReference type="EMBL" id="FUYB01000003">
    <property type="protein sequence ID" value="SKA72309.1"/>
    <property type="molecule type" value="Genomic_DNA"/>
</dbReference>
<evidence type="ECO:0000313" key="7">
    <source>
        <dbReference type="Proteomes" id="UP000190460"/>
    </source>
</evidence>
<evidence type="ECO:0000313" key="6">
    <source>
        <dbReference type="EMBL" id="SKA72309.1"/>
    </source>
</evidence>
<keyword evidence="7" id="KW-1185">Reference proteome</keyword>
<dbReference type="SUPFAM" id="SSF110849">
    <property type="entry name" value="ParB/Sulfiredoxin"/>
    <property type="match status" value="1"/>
</dbReference>
<name>A0A1T4W582_9GAMM</name>
<dbReference type="RefSeq" id="WP_078921513.1">
    <property type="nucleotide sequence ID" value="NZ_FUYB01000003.1"/>
</dbReference>
<evidence type="ECO:0000256" key="2">
    <source>
        <dbReference type="ARBA" id="ARBA00022603"/>
    </source>
</evidence>
<dbReference type="STRING" id="92487.SAMN02745130_01029"/>
<dbReference type="PROSITE" id="PS00092">
    <property type="entry name" value="N6_MTASE"/>
    <property type="match status" value="1"/>
</dbReference>
<dbReference type="PIRSF" id="PIRSF036758">
    <property type="entry name" value="Aden_M_ParB"/>
    <property type="match status" value="1"/>
</dbReference>
<dbReference type="Pfam" id="PF01555">
    <property type="entry name" value="N6_N4_Mtase"/>
    <property type="match status" value="1"/>
</dbReference>
<dbReference type="OrthoDB" id="9816043at2"/>
<dbReference type="Gene3D" id="3.40.50.150">
    <property type="entry name" value="Vaccinia Virus protein VP39"/>
    <property type="match status" value="1"/>
</dbReference>
<dbReference type="InterPro" id="IPR029063">
    <property type="entry name" value="SAM-dependent_MTases_sf"/>
</dbReference>
<dbReference type="EC" id="2.1.1.-" evidence="4"/>
<dbReference type="InterPro" id="IPR001091">
    <property type="entry name" value="RM_Methyltransferase"/>
</dbReference>
<dbReference type="Proteomes" id="UP000190460">
    <property type="component" value="Unassembled WGS sequence"/>
</dbReference>
<evidence type="ECO:0000256" key="3">
    <source>
        <dbReference type="ARBA" id="ARBA00022679"/>
    </source>
</evidence>
<evidence type="ECO:0000259" key="5">
    <source>
        <dbReference type="Pfam" id="PF01555"/>
    </source>
</evidence>
<evidence type="ECO:0000256" key="1">
    <source>
        <dbReference type="ARBA" id="ARBA00006594"/>
    </source>
</evidence>
<dbReference type="InterPro" id="IPR002941">
    <property type="entry name" value="DNA_methylase_N4/N6"/>
</dbReference>
<sequence length="455" mass="50707">MDFVPIDLLDDYQKNARNHPEEQISAITRIMAGDEKTEGLGWTMPALVELVGGRYQMIAGHGRKEVATRLYAQGKHLKMSDGQSIPFGSIPVVFAKGWTEDQKRAYILADNQLPQMAAWNEDLLAEELSALEQHGFDLSLLGFSDDDLSRLLLEDSPSFLTHEDECPDLHNDQAITKVGDIWQLGEHYLICGSSTEPATVLALLVATGVSKADMIFTDPPYLMNFRGSLKGDGSTSANGRHAPITNDKLGKAEGEAFLLAVATNVKRFCAGSWYICFYRLGVDWLFDAIKAAGLKWRNLIIWQKGHLTLSNSDYKSTYEPIIYGWVDDYLPIVYGWNEEHRFYGEKGAVDNWQLDSGLQSIWEITRTHINDLHPTMKPVALCERAILNSSKRGQVVLDLFGGSGSTLIAAEKNGRKAALVELEPAYCDVIIKRWEDYTGKKASLYLAPNYHVGVA</sequence>